<reference evidence="3" key="1">
    <citation type="submission" date="2017-01" db="EMBL/GenBank/DDBJ databases">
        <authorList>
            <person name="Varghese N."/>
            <person name="Submissions S."/>
        </authorList>
    </citation>
    <scope>NUCLEOTIDE SEQUENCE [LARGE SCALE GENOMIC DNA]</scope>
    <source>
        <strain evidence="3">DSM 16176</strain>
    </source>
</reference>
<gene>
    <name evidence="2" type="ORF">SAMN05421799_11257</name>
</gene>
<dbReference type="InterPro" id="IPR025736">
    <property type="entry name" value="PucR_C-HTH_dom"/>
</dbReference>
<dbReference type="InterPro" id="IPR042070">
    <property type="entry name" value="PucR_C-HTH_sf"/>
</dbReference>
<dbReference type="STRING" id="252246.SAMN05421799_11257"/>
<feature type="domain" description="PucR C-terminal helix-turn-helix" evidence="1">
    <location>
        <begin position="293"/>
        <end position="344"/>
    </location>
</feature>
<dbReference type="PANTHER" id="PTHR33744">
    <property type="entry name" value="CARBOHYDRATE DIACID REGULATOR"/>
    <property type="match status" value="1"/>
</dbReference>
<dbReference type="RefSeq" id="WP_076348694.1">
    <property type="nucleotide sequence ID" value="NZ_FTOO01000012.1"/>
</dbReference>
<dbReference type="Gene3D" id="1.10.10.2840">
    <property type="entry name" value="PucR C-terminal helix-turn-helix domain"/>
    <property type="match status" value="1"/>
</dbReference>
<dbReference type="AlphaFoldDB" id="A0A1N7PAF5"/>
<dbReference type="SUPFAM" id="SSF46689">
    <property type="entry name" value="Homeodomain-like"/>
    <property type="match status" value="1"/>
</dbReference>
<dbReference type="InterPro" id="IPR051448">
    <property type="entry name" value="CdaR-like_regulators"/>
</dbReference>
<dbReference type="EMBL" id="FTOO01000012">
    <property type="protein sequence ID" value="SIT07574.1"/>
    <property type="molecule type" value="Genomic_DNA"/>
</dbReference>
<name>A0A1N7PAF5_9BACL</name>
<evidence type="ECO:0000313" key="2">
    <source>
        <dbReference type="EMBL" id="SIT07574.1"/>
    </source>
</evidence>
<evidence type="ECO:0000313" key="3">
    <source>
        <dbReference type="Proteomes" id="UP000186156"/>
    </source>
</evidence>
<keyword evidence="3" id="KW-1185">Reference proteome</keyword>
<dbReference type="Pfam" id="PF13556">
    <property type="entry name" value="HTH_30"/>
    <property type="match status" value="1"/>
</dbReference>
<dbReference type="OrthoDB" id="9792148at2"/>
<dbReference type="InterPro" id="IPR009057">
    <property type="entry name" value="Homeodomain-like_sf"/>
</dbReference>
<proteinExistence type="predicted"/>
<organism evidence="2 3">
    <name type="scientific">Alicyclobacillus vulcanalis</name>
    <dbReference type="NCBI Taxonomy" id="252246"/>
    <lineage>
        <taxon>Bacteria</taxon>
        <taxon>Bacillati</taxon>
        <taxon>Bacillota</taxon>
        <taxon>Bacilli</taxon>
        <taxon>Bacillales</taxon>
        <taxon>Alicyclobacillaceae</taxon>
        <taxon>Alicyclobacillus</taxon>
    </lineage>
</organism>
<protein>
    <submittedName>
        <fullName evidence="2">PucR C-terminal helix-turn-helix domain-containing protein</fullName>
    </submittedName>
</protein>
<evidence type="ECO:0000259" key="1">
    <source>
        <dbReference type="Pfam" id="PF13556"/>
    </source>
</evidence>
<dbReference type="Proteomes" id="UP000186156">
    <property type="component" value="Unassembled WGS sequence"/>
</dbReference>
<sequence length="355" mass="38570">MERRVELVSRFFDALGTACRWVTWDASLSSAEIGALVQRADGACWLRVAGDLGVDVTPLGPREREFLAWALSAQPVTEEDDPLAQLRACSWRDLVAALAGRDGCATLRRATASISIPAFPAQLVAIDWPTRGKGPVDQGESAEMMKKIAEAYLEVEAWHLSQTAPLAVAVVHTRALRDAWLSLGHAEMDVRGLSMLAGQLANALRSEALVDARVAISGVIRRPEDAAAGVAMLELARREAQRRNADAVVFGDDPVRMALAWLEEPARTALLRSVAALSAMDQSDWPEGWAEWAEALVRCNLNISEAARSLYMHRNTLLARIEKLREVSGLDARRAADAFALFAAGALIRSQTALD</sequence>
<accession>A0A1N7PAF5</accession>